<name>A0A4P8C4V1_ECOLX</name>
<evidence type="ECO:0000313" key="2">
    <source>
        <dbReference type="Proteomes" id="UP000310529"/>
    </source>
</evidence>
<dbReference type="EMBL" id="CP031919">
    <property type="protein sequence ID" value="QCH93550.1"/>
    <property type="molecule type" value="Genomic_DNA"/>
</dbReference>
<accession>A0A4P8C4V1</accession>
<protein>
    <submittedName>
        <fullName evidence="1">Uncharacterized protein</fullName>
    </submittedName>
</protein>
<gene>
    <name evidence="1" type="ORF">CCU01_012310</name>
</gene>
<organism evidence="1 2">
    <name type="scientific">Escherichia coli O145:NM</name>
    <dbReference type="NCBI Taxonomy" id="991919"/>
    <lineage>
        <taxon>Bacteria</taxon>
        <taxon>Pseudomonadati</taxon>
        <taxon>Pseudomonadota</taxon>
        <taxon>Gammaproteobacteria</taxon>
        <taxon>Enterobacterales</taxon>
        <taxon>Enterobacteriaceae</taxon>
        <taxon>Escherichia</taxon>
    </lineage>
</organism>
<evidence type="ECO:0000313" key="1">
    <source>
        <dbReference type="EMBL" id="QCH93550.1"/>
    </source>
</evidence>
<proteinExistence type="predicted"/>
<reference evidence="1 2" key="1">
    <citation type="submission" date="2018-08" db="EMBL/GenBank/DDBJ databases">
        <title>Food and Water Consortium WGS.</title>
        <authorList>
            <person name="Tyson S."/>
            <person name="Peterson C.-L."/>
            <person name="Olson A."/>
            <person name="Tyler S."/>
            <person name="Cabral J."/>
            <person name="Lynch T."/>
            <person name="Knox N."/>
            <person name="Van Domselaar G."/>
            <person name="Graham M."/>
        </authorList>
    </citation>
    <scope>NUCLEOTIDE SEQUENCE [LARGE SCALE GENOMIC DNA]</scope>
    <source>
        <strain evidence="1 2">FWSEC0002</strain>
    </source>
</reference>
<sequence length="75" mass="8711">MISLMIVSENTRVWWHQAELTGRHPASCCIQRLGIYPGSSSQEPFYMQKKARVGSGNSMRYLHCHFYRADFNQDS</sequence>
<dbReference type="AlphaFoldDB" id="A0A4P8C4V1"/>
<dbReference type="Proteomes" id="UP000310529">
    <property type="component" value="Chromosome"/>
</dbReference>